<dbReference type="Proteomes" id="UP000627292">
    <property type="component" value="Unassembled WGS sequence"/>
</dbReference>
<dbReference type="PANTHER" id="PTHR30327">
    <property type="entry name" value="UNCHARACTERIZED PROTEIN YQGE"/>
    <property type="match status" value="1"/>
</dbReference>
<dbReference type="GO" id="GO:0005829">
    <property type="term" value="C:cytosol"/>
    <property type="evidence" value="ECO:0007669"/>
    <property type="project" value="TreeGrafter"/>
</dbReference>
<dbReference type="AlphaFoldDB" id="A0A917IUG2"/>
<dbReference type="EMBL" id="BMIB01000002">
    <property type="protein sequence ID" value="GGH63302.1"/>
    <property type="molecule type" value="Genomic_DNA"/>
</dbReference>
<dbReference type="InterPro" id="IPR003774">
    <property type="entry name" value="AlgH-like"/>
</dbReference>
<proteinExistence type="inferred from homology"/>
<dbReference type="RefSeq" id="WP_188951319.1">
    <property type="nucleotide sequence ID" value="NZ_BMIB01000002.1"/>
</dbReference>
<protein>
    <recommendedName>
        <fullName evidence="4">Transcriptional regulator</fullName>
    </recommendedName>
</protein>
<dbReference type="Gene3D" id="3.40.1740.10">
    <property type="entry name" value="VC0467-like"/>
    <property type="match status" value="1"/>
</dbReference>
<comment type="caution">
    <text evidence="2">The sequence shown here is derived from an EMBL/GenBank/DDBJ whole genome shotgun (WGS) entry which is preliminary data.</text>
</comment>
<evidence type="ECO:0008006" key="4">
    <source>
        <dbReference type="Google" id="ProtNLM"/>
    </source>
</evidence>
<reference evidence="2" key="1">
    <citation type="journal article" date="2014" name="Int. J. Syst. Evol. Microbiol.">
        <title>Complete genome sequence of Corynebacterium casei LMG S-19264T (=DSM 44701T), isolated from a smear-ripened cheese.</title>
        <authorList>
            <consortium name="US DOE Joint Genome Institute (JGI-PGF)"/>
            <person name="Walter F."/>
            <person name="Albersmeier A."/>
            <person name="Kalinowski J."/>
            <person name="Ruckert C."/>
        </authorList>
    </citation>
    <scope>NUCLEOTIDE SEQUENCE</scope>
    <source>
        <strain evidence="2">CGMCC 1.15290</strain>
    </source>
</reference>
<gene>
    <name evidence="2" type="ORF">GCM10011379_14040</name>
</gene>
<sequence length="147" mass="16375">MKTGTIITATSLLKDTFFEAAALLITQYNDKGAMGFVINKRFERTLNQLAEFKNGLPFPIYDGGPVDREHLYFIHRRPDIVTGGEPVCEGVFLGGDFAAAVKAINNSKLTEQDVKIFLGYCGWDTAELEAEIEEGSWEVTNGQDMFR</sequence>
<keyword evidence="3" id="KW-1185">Reference proteome</keyword>
<accession>A0A917IUG2</accession>
<evidence type="ECO:0000313" key="3">
    <source>
        <dbReference type="Proteomes" id="UP000627292"/>
    </source>
</evidence>
<comment type="similarity">
    <text evidence="1">Belongs to the UPF0301 (AlgH) family.</text>
</comment>
<dbReference type="SUPFAM" id="SSF143456">
    <property type="entry name" value="VC0467-like"/>
    <property type="match status" value="1"/>
</dbReference>
<organism evidence="2 3">
    <name type="scientific">Filimonas zeae</name>
    <dbReference type="NCBI Taxonomy" id="1737353"/>
    <lineage>
        <taxon>Bacteria</taxon>
        <taxon>Pseudomonadati</taxon>
        <taxon>Bacteroidota</taxon>
        <taxon>Chitinophagia</taxon>
        <taxon>Chitinophagales</taxon>
        <taxon>Chitinophagaceae</taxon>
        <taxon>Filimonas</taxon>
    </lineage>
</organism>
<name>A0A917IUG2_9BACT</name>
<dbReference type="Pfam" id="PF02622">
    <property type="entry name" value="DUF179"/>
    <property type="match status" value="1"/>
</dbReference>
<dbReference type="PANTHER" id="PTHR30327:SF1">
    <property type="entry name" value="UPF0301 PROTEIN YQGE"/>
    <property type="match status" value="1"/>
</dbReference>
<reference evidence="2" key="2">
    <citation type="submission" date="2020-09" db="EMBL/GenBank/DDBJ databases">
        <authorList>
            <person name="Sun Q."/>
            <person name="Zhou Y."/>
        </authorList>
    </citation>
    <scope>NUCLEOTIDE SEQUENCE</scope>
    <source>
        <strain evidence="2">CGMCC 1.15290</strain>
    </source>
</reference>
<evidence type="ECO:0000313" key="2">
    <source>
        <dbReference type="EMBL" id="GGH63302.1"/>
    </source>
</evidence>
<evidence type="ECO:0000256" key="1">
    <source>
        <dbReference type="ARBA" id="ARBA00009600"/>
    </source>
</evidence>